<dbReference type="Pfam" id="PF00689">
    <property type="entry name" value="Cation_ATPase_C"/>
    <property type="match status" value="1"/>
</dbReference>
<dbReference type="InterPro" id="IPR023298">
    <property type="entry name" value="ATPase_P-typ_TM_dom_sf"/>
</dbReference>
<dbReference type="AlphaFoldDB" id="A0A7S3IM29"/>
<evidence type="ECO:0000256" key="2">
    <source>
        <dbReference type="ARBA" id="ARBA00022475"/>
    </source>
</evidence>
<keyword evidence="3" id="KW-0472">Membrane</keyword>
<evidence type="ECO:0000313" key="5">
    <source>
        <dbReference type="EMBL" id="CAE0327307.1"/>
    </source>
</evidence>
<dbReference type="Gene3D" id="1.20.1110.10">
    <property type="entry name" value="Calcium-transporting ATPase, transmembrane domain"/>
    <property type="match status" value="1"/>
</dbReference>
<evidence type="ECO:0000256" key="1">
    <source>
        <dbReference type="ARBA" id="ARBA00004651"/>
    </source>
</evidence>
<reference evidence="5" key="1">
    <citation type="submission" date="2021-01" db="EMBL/GenBank/DDBJ databases">
        <authorList>
            <person name="Corre E."/>
            <person name="Pelletier E."/>
            <person name="Niang G."/>
            <person name="Scheremetjew M."/>
            <person name="Finn R."/>
            <person name="Kale V."/>
            <person name="Holt S."/>
            <person name="Cochrane G."/>
            <person name="Meng A."/>
            <person name="Brown T."/>
            <person name="Cohen L."/>
        </authorList>
    </citation>
    <scope>NUCLEOTIDE SEQUENCE</scope>
    <source>
        <strain evidence="5">S3</strain>
    </source>
</reference>
<dbReference type="GO" id="GO:0006883">
    <property type="term" value="P:intracellular sodium ion homeostasis"/>
    <property type="evidence" value="ECO:0007669"/>
    <property type="project" value="TreeGrafter"/>
</dbReference>
<evidence type="ECO:0000256" key="3">
    <source>
        <dbReference type="SAM" id="Phobius"/>
    </source>
</evidence>
<dbReference type="InterPro" id="IPR050510">
    <property type="entry name" value="Cation_transp_ATPase_P-type"/>
</dbReference>
<dbReference type="InterPro" id="IPR006068">
    <property type="entry name" value="ATPase_P-typ_cation-transptr_C"/>
</dbReference>
<name>A0A7S3IM29_9SPIT</name>
<comment type="subcellular location">
    <subcellularLocation>
        <location evidence="1">Cell membrane</location>
        <topology evidence="1">Multi-pass membrane protein</topology>
    </subcellularLocation>
</comment>
<dbReference type="GO" id="GO:0030007">
    <property type="term" value="P:intracellular potassium ion homeostasis"/>
    <property type="evidence" value="ECO:0007669"/>
    <property type="project" value="TreeGrafter"/>
</dbReference>
<dbReference type="GO" id="GO:0005391">
    <property type="term" value="F:P-type sodium:potassium-exchanging transporter activity"/>
    <property type="evidence" value="ECO:0007669"/>
    <property type="project" value="TreeGrafter"/>
</dbReference>
<sequence length="251" mass="28825">MYTYMLVLNDYGIRPSTIWFLQGEKAPLPGPNDVYDPTDTDASDGSLYGNTNLTYDASKGWTTDDLDDLKQLGWDLTRNAKTDIRLYYAYNNTRLPEDWTTCRFGKMGDDSYPQFYQESSVSDFPICYSTEALKYAQAAYLVSIVTVQAAGLISAKTRNLSLYQQGMINSMGNFGLFFEFALVAVLLYVQPLNIALGTRQIAFHHFAVPSFSFYIAIFFYDELRKIFLRRGMVREDGRFKQKGWIVQNTYY</sequence>
<protein>
    <recommendedName>
        <fullName evidence="4">Cation-transporting P-type ATPase C-terminal domain-containing protein</fullName>
    </recommendedName>
</protein>
<gene>
    <name evidence="5" type="ORF">SINC0208_LOCUS7934</name>
</gene>
<dbReference type="GO" id="GO:0036376">
    <property type="term" value="P:sodium ion export across plasma membrane"/>
    <property type="evidence" value="ECO:0007669"/>
    <property type="project" value="TreeGrafter"/>
</dbReference>
<keyword evidence="3" id="KW-0812">Transmembrane</keyword>
<dbReference type="GO" id="GO:1902600">
    <property type="term" value="P:proton transmembrane transport"/>
    <property type="evidence" value="ECO:0007669"/>
    <property type="project" value="TreeGrafter"/>
</dbReference>
<dbReference type="PANTHER" id="PTHR43294:SF21">
    <property type="entry name" value="CATION TRANSPORTING ATPASE"/>
    <property type="match status" value="1"/>
</dbReference>
<proteinExistence type="predicted"/>
<organism evidence="5">
    <name type="scientific">Strombidium inclinatum</name>
    <dbReference type="NCBI Taxonomy" id="197538"/>
    <lineage>
        <taxon>Eukaryota</taxon>
        <taxon>Sar</taxon>
        <taxon>Alveolata</taxon>
        <taxon>Ciliophora</taxon>
        <taxon>Intramacronucleata</taxon>
        <taxon>Spirotrichea</taxon>
        <taxon>Oligotrichia</taxon>
        <taxon>Strombidiidae</taxon>
        <taxon>Strombidium</taxon>
    </lineage>
</organism>
<keyword evidence="3" id="KW-1133">Transmembrane helix</keyword>
<dbReference type="EMBL" id="HBIH01019968">
    <property type="protein sequence ID" value="CAE0327307.1"/>
    <property type="molecule type" value="Transcribed_RNA"/>
</dbReference>
<keyword evidence="2" id="KW-1003">Cell membrane</keyword>
<dbReference type="GO" id="GO:1990573">
    <property type="term" value="P:potassium ion import across plasma membrane"/>
    <property type="evidence" value="ECO:0007669"/>
    <property type="project" value="TreeGrafter"/>
</dbReference>
<accession>A0A7S3IM29</accession>
<dbReference type="PANTHER" id="PTHR43294">
    <property type="entry name" value="SODIUM/POTASSIUM-TRANSPORTING ATPASE SUBUNIT ALPHA"/>
    <property type="match status" value="1"/>
</dbReference>
<feature type="domain" description="Cation-transporting P-type ATPase C-terminal" evidence="4">
    <location>
        <begin position="129"/>
        <end position="227"/>
    </location>
</feature>
<feature type="transmembrane region" description="Helical" evidence="3">
    <location>
        <begin position="167"/>
        <end position="189"/>
    </location>
</feature>
<evidence type="ECO:0000259" key="4">
    <source>
        <dbReference type="Pfam" id="PF00689"/>
    </source>
</evidence>
<dbReference type="GO" id="GO:0005886">
    <property type="term" value="C:plasma membrane"/>
    <property type="evidence" value="ECO:0007669"/>
    <property type="project" value="UniProtKB-SubCell"/>
</dbReference>
<feature type="transmembrane region" description="Helical" evidence="3">
    <location>
        <begin position="201"/>
        <end position="220"/>
    </location>
</feature>
<dbReference type="SUPFAM" id="SSF81665">
    <property type="entry name" value="Calcium ATPase, transmembrane domain M"/>
    <property type="match status" value="1"/>
</dbReference>